<dbReference type="EMBL" id="CAXAMN010021995">
    <property type="protein sequence ID" value="CAK9065252.1"/>
    <property type="molecule type" value="Genomic_DNA"/>
</dbReference>
<evidence type="ECO:0000313" key="1">
    <source>
        <dbReference type="EMBL" id="CAK9065252.1"/>
    </source>
</evidence>
<gene>
    <name evidence="1" type="ORF">CCMP2556_LOCUS32085</name>
</gene>
<protein>
    <submittedName>
        <fullName evidence="1">Uncharacterized protein</fullName>
    </submittedName>
</protein>
<organism evidence="1 2">
    <name type="scientific">Durusdinium trenchii</name>
    <dbReference type="NCBI Taxonomy" id="1381693"/>
    <lineage>
        <taxon>Eukaryota</taxon>
        <taxon>Sar</taxon>
        <taxon>Alveolata</taxon>
        <taxon>Dinophyceae</taxon>
        <taxon>Suessiales</taxon>
        <taxon>Symbiodiniaceae</taxon>
        <taxon>Durusdinium</taxon>
    </lineage>
</organism>
<sequence>MSKVEVVEWTPGHRHVRDWEYFSSDEESPEYKVVAGTIGPDPKGKKVKEFLQFLDRETFDVAVLEGPGEVKWSDVERWAEAIGWTCILQGFLTSELGEAMVRRRVAGFVCPMSKTAEAVEFLMVKAVTPPAMGSYLQKVQEGNCMGVHKFETAINVGQEVMLPVVAAHAWVRGERQHVYSMSGPCRWPLLDQAEKKMQRVFVLDKAAPVGTVRALSGKEIWMLQGRRLDEWEMVSQIGELETEKEGCKATGRRTALSLIGVAAELAKEGHEGKAGMCVDYEDYKSLGALLRWLRKWRRGDFRRAEPQRKAGGLEDQTSAVWFWGEELWLEALGLEERGSGNFEGAELRCWATSGRDAWGVTVQMLKWIGKRMATGAESFGELKVDCRMVHAAMVTGWFFMLRAREFADSNGVDQEMILRGQDVSLTTRGQSDEPDPQEVTMQFRKTKADQEAFGTCKTMLKTDVEHVCVVTALHRLREVAPRRFGSGPESHLPLFRIGGASALYQATGEIEVVKRTLRWTSSAVQRYLHDSGDVLSGLAKKMAEVDQHVHYT</sequence>
<evidence type="ECO:0000313" key="2">
    <source>
        <dbReference type="Proteomes" id="UP001642484"/>
    </source>
</evidence>
<proteinExistence type="predicted"/>
<keyword evidence="2" id="KW-1185">Reference proteome</keyword>
<reference evidence="1 2" key="1">
    <citation type="submission" date="2024-02" db="EMBL/GenBank/DDBJ databases">
        <authorList>
            <person name="Chen Y."/>
            <person name="Shah S."/>
            <person name="Dougan E. K."/>
            <person name="Thang M."/>
            <person name="Chan C."/>
        </authorList>
    </citation>
    <scope>NUCLEOTIDE SEQUENCE [LARGE SCALE GENOMIC DNA]</scope>
</reference>
<comment type="caution">
    <text evidence="1">The sequence shown here is derived from an EMBL/GenBank/DDBJ whole genome shotgun (WGS) entry which is preliminary data.</text>
</comment>
<accession>A0ABP0NR44</accession>
<dbReference type="Proteomes" id="UP001642484">
    <property type="component" value="Unassembled WGS sequence"/>
</dbReference>
<name>A0ABP0NR44_9DINO</name>